<comment type="caution">
    <text evidence="1">The sequence shown here is derived from an EMBL/GenBank/DDBJ whole genome shotgun (WGS) entry which is preliminary data.</text>
</comment>
<accession>A0A9W5K293</accession>
<evidence type="ECO:0000313" key="1">
    <source>
        <dbReference type="EMBL" id="EJR12452.1"/>
    </source>
</evidence>
<gene>
    <name evidence="1" type="ORF">IIA_05645</name>
</gene>
<dbReference type="Proteomes" id="UP000006607">
    <property type="component" value="Unassembled WGS sequence"/>
</dbReference>
<dbReference type="RefSeq" id="WP_000170480.1">
    <property type="nucleotide sequence ID" value="NZ_JH792026.1"/>
</dbReference>
<dbReference type="InterPro" id="IPR029035">
    <property type="entry name" value="DHS-like_NAD/FAD-binding_dom"/>
</dbReference>
<evidence type="ECO:0008006" key="3">
    <source>
        <dbReference type="Google" id="ProtNLM"/>
    </source>
</evidence>
<organism evidence="1 2">
    <name type="scientific">Bacillus cereus (strain VD014)</name>
    <dbReference type="NCBI Taxonomy" id="1053223"/>
    <lineage>
        <taxon>Bacteria</taxon>
        <taxon>Bacillati</taxon>
        <taxon>Bacillota</taxon>
        <taxon>Bacilli</taxon>
        <taxon>Bacillales</taxon>
        <taxon>Bacillaceae</taxon>
        <taxon>Bacillus</taxon>
        <taxon>Bacillus cereus group</taxon>
    </lineage>
</organism>
<dbReference type="Pfam" id="PF13289">
    <property type="entry name" value="SIR2_2"/>
    <property type="match status" value="1"/>
</dbReference>
<name>A0A9W5K293_BACC8</name>
<proteinExistence type="predicted"/>
<dbReference type="AlphaFoldDB" id="A0A9W5K293"/>
<reference evidence="1" key="1">
    <citation type="submission" date="2012-04" db="EMBL/GenBank/DDBJ databases">
        <title>The Genome Sequence of Bacillus cereus VD014.</title>
        <authorList>
            <consortium name="The Broad Institute Genome Sequencing Platform"/>
            <consortium name="The Broad Institute Genome Sequencing Center for Infectious Disease"/>
            <person name="Feldgarden M."/>
            <person name="Van der Auwera G.A."/>
            <person name="Mahillon J."/>
            <person name="Duprez V."/>
            <person name="Timmery S."/>
            <person name="Mattelet C."/>
            <person name="Dierick K."/>
            <person name="Sun M."/>
            <person name="Yu Z."/>
            <person name="Zhu L."/>
            <person name="Hu X."/>
            <person name="Shank E.B."/>
            <person name="Swiecicka I."/>
            <person name="Hansen B.M."/>
            <person name="Andrup L."/>
            <person name="Young S.K."/>
            <person name="Zeng Q."/>
            <person name="Gargeya S."/>
            <person name="Fitzgerald M."/>
            <person name="Haas B."/>
            <person name="Abouelleil A."/>
            <person name="Alvarado L."/>
            <person name="Arachchi H.M."/>
            <person name="Berlin A."/>
            <person name="Chapman S.B."/>
            <person name="Goldberg J."/>
            <person name="Griggs A."/>
            <person name="Gujja S."/>
            <person name="Hansen M."/>
            <person name="Howarth C."/>
            <person name="Imamovic A."/>
            <person name="Larimer J."/>
            <person name="McCowen C."/>
            <person name="Montmayeur A."/>
            <person name="Murphy C."/>
            <person name="Neiman D."/>
            <person name="Pearson M."/>
            <person name="Priest M."/>
            <person name="Roberts A."/>
            <person name="Saif S."/>
            <person name="Shea T."/>
            <person name="Sisk P."/>
            <person name="Sykes S."/>
            <person name="Wortman J."/>
            <person name="Nusbaum C."/>
            <person name="Birren B."/>
        </authorList>
    </citation>
    <scope>NUCLEOTIDE SEQUENCE</scope>
    <source>
        <strain evidence="1">VD014</strain>
    </source>
</reference>
<dbReference type="SUPFAM" id="SSF52467">
    <property type="entry name" value="DHS-like NAD/FAD-binding domain"/>
    <property type="match status" value="1"/>
</dbReference>
<dbReference type="EMBL" id="AHER01000061">
    <property type="protein sequence ID" value="EJR12452.1"/>
    <property type="molecule type" value="Genomic_DNA"/>
</dbReference>
<protein>
    <recommendedName>
        <fullName evidence="3">SIR2 family protein</fullName>
    </recommendedName>
</protein>
<sequence length="560" mass="64040">MTKYIQFIPKPLLEDILNNQCIPIIGAGFSLNCELPEGKVMPLWEDLGKSFSEDLIDYPYSNALDAISAYSFEYSRSKLVEKLSRLLFVTESKPGNVHKSFCRIPFDIVCTTNFDFLLEKGYENVGKYCLPIIDEGQLSVGSNQIINHNKNALLLKLHGDLHHPDRMVATEQDYDSFLENYPLISTFLANLLITRTPLFIGYSLEDADFRQVWQIISNRLGDLRRPAYVLSVGAKQAAVNRYKRRGVNVINIDAKSYSEVFETLFEEIREYWIENLPSKSNIFNEQTLAGLSLPVDATNGLCYVSVPYSRISLFKSYIFPIIEGYGFSAVSSDEIIMPGDNIVAKETALMERADMIIFDAEDRKGLNEIRNILERRHKPLYLLILSSKTSNVLDAQLNDKHNIRFIDYKIDENYIQSEAFTNRIEEWLFQVSKGIMLGLTNEPERLLGKHEYKAAVITAFTLLETELRKLFDGKIDDTSLHKKSIFNRHMPLPISKLIELALKEGIIEEKVGMDLKRWLVWRNKLVHGQEQLVSPQEANEMVKSINSLIGNLQQAAVTIE</sequence>
<evidence type="ECO:0000313" key="2">
    <source>
        <dbReference type="Proteomes" id="UP000006607"/>
    </source>
</evidence>